<dbReference type="InterPro" id="IPR054208">
    <property type="entry name" value="DUF6914"/>
</dbReference>
<gene>
    <name evidence="1" type="ORF">DM02DRAFT_588347</name>
</gene>
<evidence type="ECO:0000313" key="2">
    <source>
        <dbReference type="Proteomes" id="UP000244855"/>
    </source>
</evidence>
<dbReference type="EMBL" id="KZ805334">
    <property type="protein sequence ID" value="PVI03237.1"/>
    <property type="molecule type" value="Genomic_DNA"/>
</dbReference>
<accession>A0A2V1DYF1</accession>
<dbReference type="Proteomes" id="UP000244855">
    <property type="component" value="Unassembled WGS sequence"/>
</dbReference>
<protein>
    <submittedName>
        <fullName evidence="1">Uncharacterized protein</fullName>
    </submittedName>
</protein>
<proteinExistence type="predicted"/>
<organism evidence="1 2">
    <name type="scientific">Periconia macrospinosa</name>
    <dbReference type="NCBI Taxonomy" id="97972"/>
    <lineage>
        <taxon>Eukaryota</taxon>
        <taxon>Fungi</taxon>
        <taxon>Dikarya</taxon>
        <taxon>Ascomycota</taxon>
        <taxon>Pezizomycotina</taxon>
        <taxon>Dothideomycetes</taxon>
        <taxon>Pleosporomycetidae</taxon>
        <taxon>Pleosporales</taxon>
        <taxon>Massarineae</taxon>
        <taxon>Periconiaceae</taxon>
        <taxon>Periconia</taxon>
    </lineage>
</organism>
<dbReference type="OrthoDB" id="2679825at2759"/>
<evidence type="ECO:0000313" key="1">
    <source>
        <dbReference type="EMBL" id="PVI03237.1"/>
    </source>
</evidence>
<keyword evidence="2" id="KW-1185">Reference proteome</keyword>
<dbReference type="Pfam" id="PF21858">
    <property type="entry name" value="DUF6914"/>
    <property type="match status" value="1"/>
</dbReference>
<reference evidence="1 2" key="1">
    <citation type="journal article" date="2018" name="Sci. Rep.">
        <title>Comparative genomics provides insights into the lifestyle and reveals functional heterogeneity of dark septate endophytic fungi.</title>
        <authorList>
            <person name="Knapp D.G."/>
            <person name="Nemeth J.B."/>
            <person name="Barry K."/>
            <person name="Hainaut M."/>
            <person name="Henrissat B."/>
            <person name="Johnson J."/>
            <person name="Kuo A."/>
            <person name="Lim J.H.P."/>
            <person name="Lipzen A."/>
            <person name="Nolan M."/>
            <person name="Ohm R.A."/>
            <person name="Tamas L."/>
            <person name="Grigoriev I.V."/>
            <person name="Spatafora J.W."/>
            <person name="Nagy L.G."/>
            <person name="Kovacs G.M."/>
        </authorList>
    </citation>
    <scope>NUCLEOTIDE SEQUENCE [LARGE SCALE GENOMIC DNA]</scope>
    <source>
        <strain evidence="1 2">DSE2036</strain>
    </source>
</reference>
<name>A0A2V1DYF1_9PLEO</name>
<sequence length="184" mass="20810">MPRNKPRLQLALYARPKHPGSYHYALLTSPKSTPKQQTNPATKHHVKNTLLPQTISGELPTQPWRYERLAISNIQLEQRLLVRIVIAKVTSSLDALERILETVPVYQTDDLDQVKAQSFNCLAWVRAALDELRVARGGVVDGLGEWEEIQAKAVEYVERKKEVGRWRGVGVPMLDLLDGREVVG</sequence>
<dbReference type="AlphaFoldDB" id="A0A2V1DYF1"/>